<sequence length="467" mass="51021">MEEKTPSTEQQRGGEQELEAGDEVGIGAESVETGEAMEKRVERQEEEEEEDDIGMDVEEPCFNLLGSGAAVFAAPAEDAAEEDEVVVEKCDTDETKSRKENEGVDEDDDEVVVSSPPRYPGFISASKLRIGDLPIEEKLASAGLDLSDSDEDRDELRRLKGRNKEDEAWEDKWVCHICTNLNPQSAMQCTSCSCKRYRDVPRTPETTSGSDLLWACHICTNLNSPELTECDACMEKRKTETPVLQDLQGETWACNACTTYNAPGTTHCETCDLKRGARPKNVARKGRECPVCTNVNSPGNDTPDDHFVDLSSSPPARKSSYNIDDNHTPIASPHDERSRESVSKVVLVKKLKLHQPPRHAAVRRPAARSGKQRLPHDEVFIGAFVKAIGACFKVLIELLSTARFPASSVGAKASKAKRTKKAGTPARRASSATTFSSSVNHYADVGADIGEDISTMAWEGIGSAGYL</sequence>
<evidence type="ECO:0000256" key="1">
    <source>
        <dbReference type="ARBA" id="ARBA00022723"/>
    </source>
</evidence>
<keyword evidence="2 4" id="KW-0863">Zinc-finger</keyword>
<evidence type="ECO:0000256" key="2">
    <source>
        <dbReference type="ARBA" id="ARBA00022771"/>
    </source>
</evidence>
<dbReference type="PROSITE" id="PS01358">
    <property type="entry name" value="ZF_RANBP2_1"/>
    <property type="match status" value="1"/>
</dbReference>
<evidence type="ECO:0000256" key="5">
    <source>
        <dbReference type="SAM" id="MobiDB-lite"/>
    </source>
</evidence>
<dbReference type="EMBL" id="BSXW01000274">
    <property type="protein sequence ID" value="GMF17189.1"/>
    <property type="molecule type" value="Genomic_DNA"/>
</dbReference>
<dbReference type="AlphaFoldDB" id="A0A9W6WUG1"/>
<dbReference type="PANTHER" id="PTHR46622">
    <property type="entry name" value="DNA-DEPENDENT METALLOPROTEASE WSS1"/>
    <property type="match status" value="1"/>
</dbReference>
<feature type="region of interest" description="Disordered" evidence="5">
    <location>
        <begin position="410"/>
        <end position="429"/>
    </location>
</feature>
<dbReference type="InterPro" id="IPR001876">
    <property type="entry name" value="Znf_RanBP2"/>
</dbReference>
<keyword evidence="1" id="KW-0479">Metal-binding</keyword>
<evidence type="ECO:0000313" key="8">
    <source>
        <dbReference type="Proteomes" id="UP001165083"/>
    </source>
</evidence>
<feature type="region of interest" description="Disordered" evidence="5">
    <location>
        <begin position="311"/>
        <end position="339"/>
    </location>
</feature>
<evidence type="ECO:0000313" key="7">
    <source>
        <dbReference type="EMBL" id="GMF17189.1"/>
    </source>
</evidence>
<dbReference type="Proteomes" id="UP001165083">
    <property type="component" value="Unassembled WGS sequence"/>
</dbReference>
<comment type="caution">
    <text evidence="7">The sequence shown here is derived from an EMBL/GenBank/DDBJ whole genome shotgun (WGS) entry which is preliminary data.</text>
</comment>
<dbReference type="GO" id="GO:0008237">
    <property type="term" value="F:metallopeptidase activity"/>
    <property type="evidence" value="ECO:0007669"/>
    <property type="project" value="TreeGrafter"/>
</dbReference>
<feature type="compositionally biased region" description="Acidic residues" evidence="5">
    <location>
        <begin position="44"/>
        <end position="55"/>
    </location>
</feature>
<dbReference type="OrthoDB" id="6270329at2759"/>
<dbReference type="Gene3D" id="2.30.30.380">
    <property type="entry name" value="Zn-finger domain of Sec23/24"/>
    <property type="match status" value="1"/>
</dbReference>
<organism evidence="7 8">
    <name type="scientific">Phytophthora lilii</name>
    <dbReference type="NCBI Taxonomy" id="2077276"/>
    <lineage>
        <taxon>Eukaryota</taxon>
        <taxon>Sar</taxon>
        <taxon>Stramenopiles</taxon>
        <taxon>Oomycota</taxon>
        <taxon>Peronosporomycetes</taxon>
        <taxon>Peronosporales</taxon>
        <taxon>Peronosporaceae</taxon>
        <taxon>Phytophthora</taxon>
    </lineage>
</organism>
<evidence type="ECO:0000256" key="3">
    <source>
        <dbReference type="ARBA" id="ARBA00022833"/>
    </source>
</evidence>
<dbReference type="GO" id="GO:0005634">
    <property type="term" value="C:nucleus"/>
    <property type="evidence" value="ECO:0007669"/>
    <property type="project" value="TreeGrafter"/>
</dbReference>
<keyword evidence="8" id="KW-1185">Reference proteome</keyword>
<feature type="domain" description="RanBP2-type" evidence="6">
    <location>
        <begin position="169"/>
        <end position="198"/>
    </location>
</feature>
<evidence type="ECO:0000259" key="6">
    <source>
        <dbReference type="PROSITE" id="PS50199"/>
    </source>
</evidence>
<feature type="domain" description="RanBP2-type" evidence="6">
    <location>
        <begin position="247"/>
        <end position="277"/>
    </location>
</feature>
<dbReference type="PANTHER" id="PTHR46622:SF1">
    <property type="entry name" value="DNA-DEPENDENT METALLOPROTEASE WSS1"/>
    <property type="match status" value="1"/>
</dbReference>
<accession>A0A9W6WUG1</accession>
<dbReference type="PROSITE" id="PS50199">
    <property type="entry name" value="ZF_RANBP2_2"/>
    <property type="match status" value="3"/>
</dbReference>
<feature type="region of interest" description="Disordered" evidence="5">
    <location>
        <begin position="76"/>
        <end position="117"/>
    </location>
</feature>
<feature type="compositionally biased region" description="Polar residues" evidence="5">
    <location>
        <begin position="311"/>
        <end position="323"/>
    </location>
</feature>
<proteinExistence type="predicted"/>
<dbReference type="Pfam" id="PF00641">
    <property type="entry name" value="Zn_ribbon_RanBP"/>
    <property type="match status" value="2"/>
</dbReference>
<dbReference type="GO" id="GO:0006281">
    <property type="term" value="P:DNA repair"/>
    <property type="evidence" value="ECO:0007669"/>
    <property type="project" value="TreeGrafter"/>
</dbReference>
<evidence type="ECO:0000256" key="4">
    <source>
        <dbReference type="PROSITE-ProRule" id="PRU00322"/>
    </source>
</evidence>
<dbReference type="SUPFAM" id="SSF90209">
    <property type="entry name" value="Ran binding protein zinc finger-like"/>
    <property type="match status" value="2"/>
</dbReference>
<reference evidence="7" key="1">
    <citation type="submission" date="2023-04" db="EMBL/GenBank/DDBJ databases">
        <title>Phytophthora lilii NBRC 32176.</title>
        <authorList>
            <person name="Ichikawa N."/>
            <person name="Sato H."/>
            <person name="Tonouchi N."/>
        </authorList>
    </citation>
    <scope>NUCLEOTIDE SEQUENCE</scope>
    <source>
        <strain evidence="7">NBRC 32176</strain>
    </source>
</reference>
<protein>
    <submittedName>
        <fullName evidence="7">Unnamed protein product</fullName>
    </submittedName>
</protein>
<feature type="region of interest" description="Disordered" evidence="5">
    <location>
        <begin position="1"/>
        <end position="55"/>
    </location>
</feature>
<name>A0A9W6WUG1_9STRA</name>
<dbReference type="SMART" id="SM00547">
    <property type="entry name" value="ZnF_RBZ"/>
    <property type="match status" value="3"/>
</dbReference>
<gene>
    <name evidence="7" type="ORF">Plil01_000624800</name>
</gene>
<dbReference type="GO" id="GO:0008270">
    <property type="term" value="F:zinc ion binding"/>
    <property type="evidence" value="ECO:0007669"/>
    <property type="project" value="UniProtKB-KW"/>
</dbReference>
<feature type="domain" description="RanBP2-type" evidence="6">
    <location>
        <begin position="207"/>
        <end position="239"/>
    </location>
</feature>
<keyword evidence="3" id="KW-0862">Zinc</keyword>
<feature type="compositionally biased region" description="Basic and acidic residues" evidence="5">
    <location>
        <begin position="86"/>
        <end position="102"/>
    </location>
</feature>
<dbReference type="InterPro" id="IPR053000">
    <property type="entry name" value="WSS1-like_metalloprotease"/>
</dbReference>
<dbReference type="InterPro" id="IPR036443">
    <property type="entry name" value="Znf_RanBP2_sf"/>
</dbReference>